<reference evidence="4" key="1">
    <citation type="submission" date="2023-06" db="EMBL/GenBank/DDBJ databases">
        <authorList>
            <person name="Zhang S."/>
        </authorList>
    </citation>
    <scope>NUCLEOTIDE SEQUENCE</scope>
    <source>
        <strain evidence="4">SG2303</strain>
    </source>
</reference>
<dbReference type="RefSeq" id="WP_289828926.1">
    <property type="nucleotide sequence ID" value="NZ_JAUEDK010000007.1"/>
</dbReference>
<comment type="caution">
    <text evidence="4">The sequence shown here is derived from an EMBL/GenBank/DDBJ whole genome shotgun (WGS) entry which is preliminary data.</text>
</comment>
<evidence type="ECO:0000256" key="1">
    <source>
        <dbReference type="ARBA" id="ARBA00007177"/>
    </source>
</evidence>
<proteinExistence type="inferred from homology"/>
<evidence type="ECO:0000256" key="2">
    <source>
        <dbReference type="ARBA" id="ARBA00023186"/>
    </source>
</evidence>
<dbReference type="HAMAP" id="MF_01384">
    <property type="entry name" value="UreD"/>
    <property type="match status" value="1"/>
</dbReference>
<accession>A0ABT7XKQ1</accession>
<keyword evidence="3" id="KW-0996">Nickel insertion</keyword>
<comment type="function">
    <text evidence="3">Required for maturation of urease via the functional incorporation of the urease nickel metallocenter.</text>
</comment>
<dbReference type="PANTHER" id="PTHR33643">
    <property type="entry name" value="UREASE ACCESSORY PROTEIN D"/>
    <property type="match status" value="1"/>
</dbReference>
<evidence type="ECO:0000313" key="5">
    <source>
        <dbReference type="Proteomes" id="UP001168540"/>
    </source>
</evidence>
<comment type="subunit">
    <text evidence="3">UreD, UreF and UreG form a complex that acts as a GTP-hydrolysis-dependent molecular chaperone, activating the urease apoprotein by helping to assemble the nickel containing metallocenter of UreC. The UreE protein probably delivers the nickel.</text>
</comment>
<name>A0ABT7XKQ1_9NEIS</name>
<protein>
    <recommendedName>
        <fullName evidence="3">Urease accessory protein UreD</fullName>
    </recommendedName>
</protein>
<comment type="subcellular location">
    <subcellularLocation>
        <location evidence="3">Cytoplasm</location>
    </subcellularLocation>
</comment>
<evidence type="ECO:0000313" key="4">
    <source>
        <dbReference type="EMBL" id="MDN0074361.1"/>
    </source>
</evidence>
<organism evidence="4 5">
    <name type="scientific">Crenobacter oryzisoli</name>
    <dbReference type="NCBI Taxonomy" id="3056844"/>
    <lineage>
        <taxon>Bacteria</taxon>
        <taxon>Pseudomonadati</taxon>
        <taxon>Pseudomonadota</taxon>
        <taxon>Betaproteobacteria</taxon>
        <taxon>Neisseriales</taxon>
        <taxon>Neisseriaceae</taxon>
        <taxon>Crenobacter</taxon>
    </lineage>
</organism>
<dbReference type="Pfam" id="PF01774">
    <property type="entry name" value="UreD"/>
    <property type="match status" value="1"/>
</dbReference>
<dbReference type="EMBL" id="JAUEDK010000007">
    <property type="protein sequence ID" value="MDN0074361.1"/>
    <property type="molecule type" value="Genomic_DNA"/>
</dbReference>
<comment type="similarity">
    <text evidence="1 3">Belongs to the UreD family.</text>
</comment>
<keyword evidence="2 3" id="KW-0143">Chaperone</keyword>
<dbReference type="PANTHER" id="PTHR33643:SF1">
    <property type="entry name" value="UREASE ACCESSORY PROTEIN D"/>
    <property type="match status" value="1"/>
</dbReference>
<keyword evidence="5" id="KW-1185">Reference proteome</keyword>
<keyword evidence="3" id="KW-0963">Cytoplasm</keyword>
<dbReference type="InterPro" id="IPR002669">
    <property type="entry name" value="UreD"/>
</dbReference>
<gene>
    <name evidence="3" type="primary">ureD</name>
    <name evidence="4" type="ORF">QU481_05570</name>
</gene>
<dbReference type="Proteomes" id="UP001168540">
    <property type="component" value="Unassembled WGS sequence"/>
</dbReference>
<evidence type="ECO:0000256" key="3">
    <source>
        <dbReference type="HAMAP-Rule" id="MF_01384"/>
    </source>
</evidence>
<sequence>MMLSTPMHRDLPTAATGLLPGWSARLELAYARHGERTIPVHRRHFGPLRVQKHFHPEPSGGVCHQIIVHPPGGIAGGDALAFAIALEPGAHALLTSPGAAKWYRAHGRAASQTLNARLAEGAVLEWLPQETILFDGSDTSLHNHFELAGDARLVYSDVVCLGRPAAGERFATGQWRQDSRIVRDGRLIWAEPLRLAGSDPLLTSRIGLAGHSVVGTLLFAGPKLPAELTALCRELVADGLLAISQLPELWVARFLGDSAEAAHSAFRQLWRLIRPEAVGLDAVAPRIWNT</sequence>